<dbReference type="RefSeq" id="WP_226584652.1">
    <property type="nucleotide sequence ID" value="NZ_BLAY01000064.1"/>
</dbReference>
<dbReference type="InterPro" id="IPR036291">
    <property type="entry name" value="NAD(P)-bd_dom_sf"/>
</dbReference>
<protein>
    <submittedName>
        <fullName evidence="1">Short chain dehydrogenase/reductase family oxidoreductase</fullName>
    </submittedName>
</protein>
<dbReference type="Pfam" id="PF00106">
    <property type="entry name" value="adh_short"/>
    <property type="match status" value="1"/>
</dbReference>
<proteinExistence type="predicted"/>
<dbReference type="Gene3D" id="3.40.50.720">
    <property type="entry name" value="NAD(P)-binding Rossmann-like Domain"/>
    <property type="match status" value="2"/>
</dbReference>
<dbReference type="AlphaFoldDB" id="A0AAV3WIJ9"/>
<organism evidence="1 2">
    <name type="scientific">Microseira wollei NIES-4236</name>
    <dbReference type="NCBI Taxonomy" id="2530354"/>
    <lineage>
        <taxon>Bacteria</taxon>
        <taxon>Bacillati</taxon>
        <taxon>Cyanobacteriota</taxon>
        <taxon>Cyanophyceae</taxon>
        <taxon>Oscillatoriophycideae</taxon>
        <taxon>Aerosakkonematales</taxon>
        <taxon>Aerosakkonemataceae</taxon>
        <taxon>Microseira</taxon>
    </lineage>
</organism>
<dbReference type="InterPro" id="IPR002347">
    <property type="entry name" value="SDR_fam"/>
</dbReference>
<name>A0AAV3WIJ9_9CYAN</name>
<comment type="caution">
    <text evidence="1">The sequence shown here is derived from an EMBL/GenBank/DDBJ whole genome shotgun (WGS) entry which is preliminary data.</text>
</comment>
<dbReference type="PRINTS" id="PR00081">
    <property type="entry name" value="GDHRDH"/>
</dbReference>
<dbReference type="PANTHER" id="PTHR43544:SF2">
    <property type="entry name" value="OXIDOREDUCTASE"/>
    <property type="match status" value="1"/>
</dbReference>
<dbReference type="GO" id="GO:0005737">
    <property type="term" value="C:cytoplasm"/>
    <property type="evidence" value="ECO:0007669"/>
    <property type="project" value="TreeGrafter"/>
</dbReference>
<reference evidence="1" key="1">
    <citation type="submission" date="2019-10" db="EMBL/GenBank/DDBJ databases">
        <title>Draft genome sequece of Microseira wollei NIES-4236.</title>
        <authorList>
            <person name="Yamaguchi H."/>
            <person name="Suzuki S."/>
            <person name="Kawachi M."/>
        </authorList>
    </citation>
    <scope>NUCLEOTIDE SEQUENCE</scope>
    <source>
        <strain evidence="1">NIES-4236</strain>
    </source>
</reference>
<dbReference type="PANTHER" id="PTHR43544">
    <property type="entry name" value="SHORT-CHAIN DEHYDROGENASE/REDUCTASE"/>
    <property type="match status" value="1"/>
</dbReference>
<gene>
    <name evidence="1" type="ORF">MiSe_41180</name>
</gene>
<evidence type="ECO:0000313" key="1">
    <source>
        <dbReference type="EMBL" id="GET39354.1"/>
    </source>
</evidence>
<dbReference type="GO" id="GO:0016491">
    <property type="term" value="F:oxidoreductase activity"/>
    <property type="evidence" value="ECO:0007669"/>
    <property type="project" value="TreeGrafter"/>
</dbReference>
<dbReference type="InterPro" id="IPR051468">
    <property type="entry name" value="Fungal_SecMetab_SDRs"/>
</dbReference>
<dbReference type="Proteomes" id="UP001050975">
    <property type="component" value="Unassembled WGS sequence"/>
</dbReference>
<dbReference type="EMBL" id="BLAY01000064">
    <property type="protein sequence ID" value="GET39354.1"/>
    <property type="molecule type" value="Genomic_DNA"/>
</dbReference>
<evidence type="ECO:0000313" key="2">
    <source>
        <dbReference type="Proteomes" id="UP001050975"/>
    </source>
</evidence>
<accession>A0AAV3WIJ9</accession>
<sequence>MNIPPDQLEICLNVLQQISEAPDIISDHDRFKSLIAKIYKEGRRSFRQTQQQQRRVEDKQLKASTVMVQYQQQQKSFVALPESTTNLQKLHKPITCYICKTPYTQIHFFYHLLCPKCAELNYQKRQQRTNLAGRIALVTGGRIKIGYQMVLRLLRDGARVILTTRFPYDCAYRYSLEPDFEQWRDRLQIHGLDLRNIPALETFIRDLLHTESALDIIINNAAQTIKRPLAFYQHLLNQEDEAAQILSENAQGLILSDRNRLKDNLAQQKSLLLESQPSYIADYFPPDRFDADGQQLDLRPINSWLLKLDEVNTIELLEVQLVNAIAPFIINSKLKGLLMRSPFERRFIINVSAMEGQFNRDSKTPYHPHTNMAKAALNMMTRTSAADYAKDNIFMNSVDTGWITNENPYPKKMRIQAQQNFYTPLDAIDGMARIYDPIVQGIENPEPPIYGHFLKDYAPYPW</sequence>
<dbReference type="SUPFAM" id="SSF51735">
    <property type="entry name" value="NAD(P)-binding Rossmann-fold domains"/>
    <property type="match status" value="1"/>
</dbReference>
<keyword evidence="2" id="KW-1185">Reference proteome</keyword>